<evidence type="ECO:0000256" key="1">
    <source>
        <dbReference type="ARBA" id="ARBA00008601"/>
    </source>
</evidence>
<feature type="domain" description="Tyrosine specific protein phosphatases" evidence="7">
    <location>
        <begin position="176"/>
        <end position="236"/>
    </location>
</feature>
<dbReference type="CDD" id="cd14498">
    <property type="entry name" value="DSP"/>
    <property type="match status" value="1"/>
</dbReference>
<evidence type="ECO:0000256" key="4">
    <source>
        <dbReference type="ARBA" id="ARBA00022912"/>
    </source>
</evidence>
<evidence type="ECO:0000259" key="6">
    <source>
        <dbReference type="PROSITE" id="PS50054"/>
    </source>
</evidence>
<reference evidence="8" key="1">
    <citation type="submission" date="2014-08" db="EMBL/GenBank/DDBJ databases">
        <authorList>
            <person name="Sharma Rahul"/>
            <person name="Thines Marco"/>
        </authorList>
    </citation>
    <scope>NUCLEOTIDE SEQUENCE</scope>
</reference>
<name>A0A0F7SMN7_PHARH</name>
<feature type="region of interest" description="Disordered" evidence="5">
    <location>
        <begin position="75"/>
        <end position="98"/>
    </location>
</feature>
<dbReference type="PANTHER" id="PTHR10159:SF530">
    <property type="entry name" value="DUAL SPECIFICITY PROTEIN PHOSPHATASE DDB_G0271350-RELATED"/>
    <property type="match status" value="1"/>
</dbReference>
<evidence type="ECO:0000313" key="8">
    <source>
        <dbReference type="EMBL" id="CED82731.1"/>
    </source>
</evidence>
<proteinExistence type="inferred from homology"/>
<keyword evidence="4" id="KW-0904">Protein phosphatase</keyword>
<feature type="compositionally biased region" description="Low complexity" evidence="5">
    <location>
        <begin position="78"/>
        <end position="98"/>
    </location>
</feature>
<protein>
    <recommendedName>
        <fullName evidence="2">protein-tyrosine-phosphatase</fullName>
        <ecNumber evidence="2">3.1.3.48</ecNumber>
    </recommendedName>
</protein>
<dbReference type="EMBL" id="LN483142">
    <property type="protein sequence ID" value="CED82731.1"/>
    <property type="molecule type" value="Genomic_DNA"/>
</dbReference>
<dbReference type="GO" id="GO:0043409">
    <property type="term" value="P:negative regulation of MAPK cascade"/>
    <property type="evidence" value="ECO:0007669"/>
    <property type="project" value="TreeGrafter"/>
</dbReference>
<dbReference type="AlphaFoldDB" id="A0A0F7SMN7"/>
<keyword evidence="3" id="KW-0378">Hydrolase</keyword>
<dbReference type="SMART" id="SM00195">
    <property type="entry name" value="DSPc"/>
    <property type="match status" value="1"/>
</dbReference>
<evidence type="ECO:0000256" key="3">
    <source>
        <dbReference type="ARBA" id="ARBA00022801"/>
    </source>
</evidence>
<dbReference type="SUPFAM" id="SSF52799">
    <property type="entry name" value="(Phosphotyrosine protein) phosphatases II"/>
    <property type="match status" value="1"/>
</dbReference>
<dbReference type="GO" id="GO:0004725">
    <property type="term" value="F:protein tyrosine phosphatase activity"/>
    <property type="evidence" value="ECO:0007669"/>
    <property type="project" value="UniProtKB-EC"/>
</dbReference>
<dbReference type="FunFam" id="3.90.190.10:FF:000120">
    <property type="entry name" value="MAP kinase phosphatase, putative"/>
    <property type="match status" value="1"/>
</dbReference>
<dbReference type="InterPro" id="IPR000387">
    <property type="entry name" value="Tyr_Pase_dom"/>
</dbReference>
<dbReference type="InterPro" id="IPR000340">
    <property type="entry name" value="Dual-sp_phosphatase_cat-dom"/>
</dbReference>
<accession>A0A0F7SMN7</accession>
<keyword evidence="8" id="KW-0808">Transferase</keyword>
<dbReference type="GO" id="GO:0005737">
    <property type="term" value="C:cytoplasm"/>
    <property type="evidence" value="ECO:0007669"/>
    <property type="project" value="TreeGrafter"/>
</dbReference>
<dbReference type="InterPro" id="IPR029021">
    <property type="entry name" value="Prot-tyrosine_phosphatase-like"/>
</dbReference>
<keyword evidence="8" id="KW-0418">Kinase</keyword>
<dbReference type="GO" id="GO:0016301">
    <property type="term" value="F:kinase activity"/>
    <property type="evidence" value="ECO:0007669"/>
    <property type="project" value="UniProtKB-KW"/>
</dbReference>
<dbReference type="Gene3D" id="3.90.190.10">
    <property type="entry name" value="Protein tyrosine phosphatase superfamily"/>
    <property type="match status" value="1"/>
</dbReference>
<dbReference type="PROSITE" id="PS50054">
    <property type="entry name" value="TYR_PHOSPHATASE_DUAL"/>
    <property type="match status" value="1"/>
</dbReference>
<dbReference type="PROSITE" id="PS50056">
    <property type="entry name" value="TYR_PHOSPHATASE_2"/>
    <property type="match status" value="1"/>
</dbReference>
<dbReference type="PANTHER" id="PTHR10159">
    <property type="entry name" value="DUAL SPECIFICITY PROTEIN PHOSPHATASE"/>
    <property type="match status" value="1"/>
</dbReference>
<dbReference type="EC" id="3.1.3.48" evidence="2"/>
<feature type="domain" description="Tyrosine-protein phosphatase" evidence="6">
    <location>
        <begin position="108"/>
        <end position="255"/>
    </location>
</feature>
<evidence type="ECO:0000256" key="5">
    <source>
        <dbReference type="SAM" id="MobiDB-lite"/>
    </source>
</evidence>
<dbReference type="Pfam" id="PF00782">
    <property type="entry name" value="DSPc"/>
    <property type="match status" value="1"/>
</dbReference>
<evidence type="ECO:0000259" key="7">
    <source>
        <dbReference type="PROSITE" id="PS50056"/>
    </source>
</evidence>
<organism evidence="8">
    <name type="scientific">Phaffia rhodozyma</name>
    <name type="common">Yeast</name>
    <name type="synonym">Xanthophyllomyces dendrorhous</name>
    <dbReference type="NCBI Taxonomy" id="264483"/>
    <lineage>
        <taxon>Eukaryota</taxon>
        <taxon>Fungi</taxon>
        <taxon>Dikarya</taxon>
        <taxon>Basidiomycota</taxon>
        <taxon>Agaricomycotina</taxon>
        <taxon>Tremellomycetes</taxon>
        <taxon>Cystofilobasidiales</taxon>
        <taxon>Mrakiaceae</taxon>
        <taxon>Phaffia</taxon>
    </lineage>
</organism>
<sequence length="268" mass="29758">MADKPIRMHFLNRTHITSESETTTKRTNCKGLTIRTSIPVSTALKTKHSITAQSNTDPLPSPFLSHTLSTEGSSLLVSGPRLSSTSPSSPSPESYSQSSDETAFTAFVVSTIISSFLYLGPEPSSVQDVEELKKIGVRRVLNMAVECEDGFGMKDKFEVYRKLGIRDTVEEQVVAQDLNDACAYIDDALLHGCPIYIHCRAGRSRSVMVVLAYLIRHYRWPLKTAYAYVLERRRGISPNIGFMAELMAFEENELVNSAPTMNKSVNKV</sequence>
<dbReference type="InterPro" id="IPR020422">
    <property type="entry name" value="TYR_PHOSPHATASE_DUAL_dom"/>
</dbReference>
<comment type="similarity">
    <text evidence="1">Belongs to the protein-tyrosine phosphatase family. Non-receptor class dual specificity subfamily.</text>
</comment>
<evidence type="ECO:0000256" key="2">
    <source>
        <dbReference type="ARBA" id="ARBA00013064"/>
    </source>
</evidence>